<keyword evidence="5" id="KW-0547">Nucleotide-binding</keyword>
<dbReference type="RefSeq" id="WP_197348698.1">
    <property type="nucleotide sequence ID" value="NZ_CP048882.1"/>
</dbReference>
<organism evidence="5 6">
    <name type="scientific">Streptomyces bathyalis</name>
    <dbReference type="NCBI Taxonomy" id="2710756"/>
    <lineage>
        <taxon>Bacteria</taxon>
        <taxon>Bacillati</taxon>
        <taxon>Actinomycetota</taxon>
        <taxon>Actinomycetes</taxon>
        <taxon>Kitasatosporales</taxon>
        <taxon>Streptomycetaceae</taxon>
        <taxon>Streptomyces</taxon>
    </lineage>
</organism>
<evidence type="ECO:0000256" key="2">
    <source>
        <dbReference type="ARBA" id="ARBA00023125"/>
    </source>
</evidence>
<keyword evidence="2" id="KW-0238">DNA-binding</keyword>
<proteinExistence type="predicted"/>
<dbReference type="AlphaFoldDB" id="A0A7T1T2H2"/>
<name>A0A7T1T2H2_9ACTN</name>
<dbReference type="SUPFAM" id="SSF48024">
    <property type="entry name" value="N-terminal domain of DnaB helicase"/>
    <property type="match status" value="2"/>
</dbReference>
<gene>
    <name evidence="5" type="ORF">G4Z16_01005</name>
</gene>
<dbReference type="KEGG" id="sbat:G4Z16_01005"/>
<dbReference type="Gene3D" id="1.10.860.10">
    <property type="entry name" value="DNAb Helicase, Chain A"/>
    <property type="match status" value="2"/>
</dbReference>
<dbReference type="InterPro" id="IPR007693">
    <property type="entry name" value="DNA_helicase_DnaB-like_N"/>
</dbReference>
<keyword evidence="5" id="KW-0347">Helicase</keyword>
<dbReference type="Proteomes" id="UP000595046">
    <property type="component" value="Chromosome"/>
</dbReference>
<dbReference type="GO" id="GO:0005524">
    <property type="term" value="F:ATP binding"/>
    <property type="evidence" value="ECO:0007669"/>
    <property type="project" value="InterPro"/>
</dbReference>
<keyword evidence="6" id="KW-1185">Reference proteome</keyword>
<dbReference type="InterPro" id="IPR016136">
    <property type="entry name" value="DNA_helicase_N/primase_C"/>
</dbReference>
<dbReference type="PANTHER" id="PTHR30153">
    <property type="entry name" value="REPLICATIVE DNA HELICASE DNAB"/>
    <property type="match status" value="1"/>
</dbReference>
<dbReference type="PANTHER" id="PTHR30153:SF2">
    <property type="entry name" value="REPLICATIVE DNA HELICASE"/>
    <property type="match status" value="1"/>
</dbReference>
<evidence type="ECO:0000313" key="6">
    <source>
        <dbReference type="Proteomes" id="UP000595046"/>
    </source>
</evidence>
<keyword evidence="1" id="KW-0235">DNA replication</keyword>
<dbReference type="GO" id="GO:0003677">
    <property type="term" value="F:DNA binding"/>
    <property type="evidence" value="ECO:0007669"/>
    <property type="project" value="UniProtKB-KW"/>
</dbReference>
<sequence>MPHTPETDDEDLNLEPPPEPPVHYAEQALLGALLLEPEQLAQTEGLLPEHFRSPAHRAVYAAMRTLTPPEREVHRTEPVWINAVLTRAVEEAPGVSAAYLHTCIGACPRPQHATSYARMIRSDHARRTLREHAIRLEQAATNTTLADPESAALRQADALARFVDELTRQTASHPGSLPRTPLPPDPPRDRTEDALEEERLFLATATDRADGVKELPLRLEDFALPLHGHLYQCLSALTRRGEDIDPIAVLWEAQHRRLLTSGVGPDDVLTLLSQPAGSPEHWAEQILRRALLYGARRAATRIRAFAEDTANSPHQLITGARRALADLTAQHTRCWHRAPPGPNTTAEPAHSPTVKPRQHELTALHASRGNRR</sequence>
<feature type="region of interest" description="Disordered" evidence="3">
    <location>
        <begin position="335"/>
        <end position="372"/>
    </location>
</feature>
<keyword evidence="5" id="KW-0378">Hydrolase</keyword>
<feature type="domain" description="DNA helicase DnaB-like N-terminal" evidence="4">
    <location>
        <begin position="215"/>
        <end position="279"/>
    </location>
</feature>
<evidence type="ECO:0000313" key="5">
    <source>
        <dbReference type="EMBL" id="QPP05196.1"/>
    </source>
</evidence>
<reference evidence="6" key="1">
    <citation type="submission" date="2020-02" db="EMBL/GenBank/DDBJ databases">
        <title>Streptomyces sp. ASO4wet.</title>
        <authorList>
            <person name="Risdian C."/>
            <person name="Landwehr W."/>
            <person name="Schupp P."/>
            <person name="Wink J."/>
        </authorList>
    </citation>
    <scope>NUCLEOTIDE SEQUENCE [LARGE SCALE GENOMIC DNA]</scope>
    <source>
        <strain evidence="6">ASO4wet</strain>
    </source>
</reference>
<dbReference type="InterPro" id="IPR036185">
    <property type="entry name" value="DNA_heli_DnaB-like_N_sf"/>
</dbReference>
<dbReference type="GO" id="GO:0006260">
    <property type="term" value="P:DNA replication"/>
    <property type="evidence" value="ECO:0007669"/>
    <property type="project" value="UniProtKB-KW"/>
</dbReference>
<evidence type="ECO:0000256" key="3">
    <source>
        <dbReference type="SAM" id="MobiDB-lite"/>
    </source>
</evidence>
<keyword evidence="5" id="KW-0067">ATP-binding</keyword>
<dbReference type="EMBL" id="CP048882">
    <property type="protein sequence ID" value="QPP05196.1"/>
    <property type="molecule type" value="Genomic_DNA"/>
</dbReference>
<dbReference type="Pfam" id="PF00772">
    <property type="entry name" value="DnaB"/>
    <property type="match status" value="2"/>
</dbReference>
<evidence type="ECO:0000259" key="4">
    <source>
        <dbReference type="Pfam" id="PF00772"/>
    </source>
</evidence>
<feature type="region of interest" description="Disordered" evidence="3">
    <location>
        <begin position="168"/>
        <end position="193"/>
    </location>
</feature>
<accession>A0A7T1T2H2</accession>
<evidence type="ECO:0000256" key="1">
    <source>
        <dbReference type="ARBA" id="ARBA00022705"/>
    </source>
</evidence>
<protein>
    <submittedName>
        <fullName evidence="5">Replicative DNA helicase</fullName>
    </submittedName>
</protein>
<feature type="domain" description="DNA helicase DnaB-like N-terminal" evidence="4">
    <location>
        <begin position="23"/>
        <end position="121"/>
    </location>
</feature>
<dbReference type="GO" id="GO:0005829">
    <property type="term" value="C:cytosol"/>
    <property type="evidence" value="ECO:0007669"/>
    <property type="project" value="TreeGrafter"/>
</dbReference>
<dbReference type="GO" id="GO:0003678">
    <property type="term" value="F:DNA helicase activity"/>
    <property type="evidence" value="ECO:0007669"/>
    <property type="project" value="InterPro"/>
</dbReference>
<feature type="region of interest" description="Disordered" evidence="3">
    <location>
        <begin position="1"/>
        <end position="21"/>
    </location>
</feature>